<reference evidence="3" key="1">
    <citation type="journal article" date="2019" name="Int. J. Syst. Evol. Microbiol.">
        <title>The Global Catalogue of Microorganisms (GCM) 10K type strain sequencing project: providing services to taxonomists for standard genome sequencing and annotation.</title>
        <authorList>
            <consortium name="The Broad Institute Genomics Platform"/>
            <consortium name="The Broad Institute Genome Sequencing Center for Infectious Disease"/>
            <person name="Wu L."/>
            <person name="Ma J."/>
        </authorList>
    </citation>
    <scope>NUCLEOTIDE SEQUENCE [LARGE SCALE GENOMIC DNA]</scope>
    <source>
        <strain evidence="3">JCM 18127</strain>
    </source>
</reference>
<dbReference type="CDD" id="cd02440">
    <property type="entry name" value="AdoMet_MTases"/>
    <property type="match status" value="1"/>
</dbReference>
<keyword evidence="2" id="KW-0489">Methyltransferase</keyword>
<keyword evidence="2" id="KW-0808">Transferase</keyword>
<dbReference type="RefSeq" id="WP_345272078.1">
    <property type="nucleotide sequence ID" value="NZ_BAABIM010000005.1"/>
</dbReference>
<evidence type="ECO:0000259" key="1">
    <source>
        <dbReference type="Pfam" id="PF13649"/>
    </source>
</evidence>
<sequence length="217" mass="22613">MTLAEESFTTVFSAALQGQPCQVVGLGEQAEALPVARWALDADDSDHEMLALCTGPTLDIGCGPGRMTAALAARGHQVLGIDVVHEAVGQTLSRGVSAVRVDVFDDLPGEGSWQTALLADGNVGIGGDPVALLRRVRQLLGADGRAVVEVAGPGVAAVSAWATLEAGGLRSRPFRWAVLGVDDLPLVARRSGFARPRLHSLPAVGGERWVAVLHPHR</sequence>
<evidence type="ECO:0000313" key="2">
    <source>
        <dbReference type="EMBL" id="GAA4699032.1"/>
    </source>
</evidence>
<dbReference type="Proteomes" id="UP001500621">
    <property type="component" value="Unassembled WGS sequence"/>
</dbReference>
<dbReference type="GO" id="GO:0032259">
    <property type="term" value="P:methylation"/>
    <property type="evidence" value="ECO:0007669"/>
    <property type="project" value="UniProtKB-KW"/>
</dbReference>
<dbReference type="GO" id="GO:0008168">
    <property type="term" value="F:methyltransferase activity"/>
    <property type="evidence" value="ECO:0007669"/>
    <property type="project" value="UniProtKB-KW"/>
</dbReference>
<proteinExistence type="predicted"/>
<dbReference type="EMBL" id="BAABIM010000005">
    <property type="protein sequence ID" value="GAA4699032.1"/>
    <property type="molecule type" value="Genomic_DNA"/>
</dbReference>
<keyword evidence="3" id="KW-1185">Reference proteome</keyword>
<protein>
    <submittedName>
        <fullName evidence="2">Class I SAM-dependent methyltransferase</fullName>
    </submittedName>
</protein>
<organism evidence="2 3">
    <name type="scientific">Nocardioides nanhaiensis</name>
    <dbReference type="NCBI Taxonomy" id="1476871"/>
    <lineage>
        <taxon>Bacteria</taxon>
        <taxon>Bacillati</taxon>
        <taxon>Actinomycetota</taxon>
        <taxon>Actinomycetes</taxon>
        <taxon>Propionibacteriales</taxon>
        <taxon>Nocardioidaceae</taxon>
        <taxon>Nocardioides</taxon>
    </lineage>
</organism>
<dbReference type="InterPro" id="IPR029063">
    <property type="entry name" value="SAM-dependent_MTases_sf"/>
</dbReference>
<dbReference type="Pfam" id="PF13649">
    <property type="entry name" value="Methyltransf_25"/>
    <property type="match status" value="1"/>
</dbReference>
<accession>A0ABP8X176</accession>
<dbReference type="SUPFAM" id="SSF53335">
    <property type="entry name" value="S-adenosyl-L-methionine-dependent methyltransferases"/>
    <property type="match status" value="1"/>
</dbReference>
<evidence type="ECO:0000313" key="3">
    <source>
        <dbReference type="Proteomes" id="UP001500621"/>
    </source>
</evidence>
<feature type="domain" description="Methyltransferase" evidence="1">
    <location>
        <begin position="58"/>
        <end position="144"/>
    </location>
</feature>
<dbReference type="InterPro" id="IPR041698">
    <property type="entry name" value="Methyltransf_25"/>
</dbReference>
<comment type="caution">
    <text evidence="2">The sequence shown here is derived from an EMBL/GenBank/DDBJ whole genome shotgun (WGS) entry which is preliminary data.</text>
</comment>
<name>A0ABP8X176_9ACTN</name>
<gene>
    <name evidence="2" type="ORF">GCM10023226_42150</name>
</gene>
<dbReference type="Gene3D" id="3.40.50.150">
    <property type="entry name" value="Vaccinia Virus protein VP39"/>
    <property type="match status" value="1"/>
</dbReference>